<reference evidence="1 2" key="1">
    <citation type="submission" date="2020-08" db="EMBL/GenBank/DDBJ databases">
        <title>A Genomic Blueprint of the Chicken Gut Microbiome.</title>
        <authorList>
            <person name="Gilroy R."/>
            <person name="Ravi A."/>
            <person name="Getino M."/>
            <person name="Pursley I."/>
            <person name="Horton D.L."/>
            <person name="Alikhan N.-F."/>
            <person name="Baker D."/>
            <person name="Gharbi K."/>
            <person name="Hall N."/>
            <person name="Watson M."/>
            <person name="Adriaenssens E.M."/>
            <person name="Foster-Nyarko E."/>
            <person name="Jarju S."/>
            <person name="Secka A."/>
            <person name="Antonio M."/>
            <person name="Oren A."/>
            <person name="Chaudhuri R."/>
            <person name="La Ragione R.M."/>
            <person name="Hildebrand F."/>
            <person name="Pallen M.J."/>
        </authorList>
    </citation>
    <scope>NUCLEOTIDE SEQUENCE [LARGE SCALE GENOMIC DNA]</scope>
    <source>
        <strain evidence="1 2">Sa4CUA1</strain>
    </source>
</reference>
<name>A0ABR8RUE3_9CELL</name>
<sequence>MTTITFVTPPPGLTARRFELLDEQAEGVYTLAALDVPGVELLVVDPGRWVPDYAPAIPAGDLALIGASDQDPVVLVVASARAGVVSVNLMAPVLVHPDTGAAIQTILDGQGLDLRRELVPA</sequence>
<dbReference type="Gene3D" id="2.30.290.10">
    <property type="entry name" value="BH3618-like"/>
    <property type="match status" value="1"/>
</dbReference>
<comment type="caution">
    <text evidence="1">The sequence shown here is derived from an EMBL/GenBank/DDBJ whole genome shotgun (WGS) entry which is preliminary data.</text>
</comment>
<dbReference type="RefSeq" id="WP_191796695.1">
    <property type="nucleotide sequence ID" value="NZ_JACSQQ010000022.1"/>
</dbReference>
<evidence type="ECO:0000313" key="2">
    <source>
        <dbReference type="Proteomes" id="UP000641803"/>
    </source>
</evidence>
<organism evidence="1 2">
    <name type="scientific">Oerskovia rustica</name>
    <dbReference type="NCBI Taxonomy" id="2762237"/>
    <lineage>
        <taxon>Bacteria</taxon>
        <taxon>Bacillati</taxon>
        <taxon>Actinomycetota</taxon>
        <taxon>Actinomycetes</taxon>
        <taxon>Micrococcales</taxon>
        <taxon>Cellulomonadaceae</taxon>
        <taxon>Oerskovia</taxon>
    </lineage>
</organism>
<keyword evidence="1" id="KW-0966">Cell projection</keyword>
<proteinExistence type="predicted"/>
<protein>
    <submittedName>
        <fullName evidence="1">Flagellar assembly protein FliW</fullName>
    </submittedName>
</protein>
<gene>
    <name evidence="1" type="ORF">H9652_13480</name>
</gene>
<dbReference type="InterPro" id="IPR003775">
    <property type="entry name" value="Flagellar_assembly_factor_FliW"/>
</dbReference>
<dbReference type="Pfam" id="PF02623">
    <property type="entry name" value="FliW"/>
    <property type="match status" value="1"/>
</dbReference>
<dbReference type="InterPro" id="IPR024046">
    <property type="entry name" value="Flagellar_assmbl_FliW_dom_sf"/>
</dbReference>
<dbReference type="SUPFAM" id="SSF141457">
    <property type="entry name" value="BH3618-like"/>
    <property type="match status" value="1"/>
</dbReference>
<evidence type="ECO:0000313" key="1">
    <source>
        <dbReference type="EMBL" id="MBD7951409.1"/>
    </source>
</evidence>
<keyword evidence="2" id="KW-1185">Reference proteome</keyword>
<keyword evidence="1" id="KW-0282">Flagellum</keyword>
<dbReference type="EMBL" id="JACSQQ010000022">
    <property type="protein sequence ID" value="MBD7951409.1"/>
    <property type="molecule type" value="Genomic_DNA"/>
</dbReference>
<accession>A0ABR8RUE3</accession>
<keyword evidence="1" id="KW-0969">Cilium</keyword>
<dbReference type="Proteomes" id="UP000641803">
    <property type="component" value="Unassembled WGS sequence"/>
</dbReference>